<dbReference type="InterPro" id="IPR018039">
    <property type="entry name" value="IF_conserved"/>
</dbReference>
<evidence type="ECO:0000259" key="6">
    <source>
        <dbReference type="PROSITE" id="PS51842"/>
    </source>
</evidence>
<protein>
    <submittedName>
        <fullName evidence="8">Synemin</fullName>
    </submittedName>
</protein>
<dbReference type="Gene3D" id="1.20.5.170">
    <property type="match status" value="1"/>
</dbReference>
<proteinExistence type="inferred from homology"/>
<keyword evidence="7" id="KW-1185">Reference proteome</keyword>
<keyword evidence="1 3" id="KW-0403">Intermediate filament</keyword>
<name>A0ABM1L241_GEKJA</name>
<evidence type="ECO:0000256" key="2">
    <source>
        <dbReference type="ARBA" id="ARBA00023054"/>
    </source>
</evidence>
<organism evidence="7 8">
    <name type="scientific">Gekko japonicus</name>
    <name type="common">Schlegel's Japanese gecko</name>
    <dbReference type="NCBI Taxonomy" id="146911"/>
    <lineage>
        <taxon>Eukaryota</taxon>
        <taxon>Metazoa</taxon>
        <taxon>Chordata</taxon>
        <taxon>Craniata</taxon>
        <taxon>Vertebrata</taxon>
        <taxon>Euteleostomi</taxon>
        <taxon>Lepidosauria</taxon>
        <taxon>Squamata</taxon>
        <taxon>Bifurcata</taxon>
        <taxon>Gekkota</taxon>
        <taxon>Gekkonidae</taxon>
        <taxon>Gekkoninae</taxon>
        <taxon>Gekko</taxon>
    </lineage>
</organism>
<feature type="domain" description="IF rod" evidence="6">
    <location>
        <begin position="8"/>
        <end position="232"/>
    </location>
</feature>
<comment type="similarity">
    <text evidence="3">Belongs to the intermediate filament family.</text>
</comment>
<feature type="compositionally biased region" description="Basic and acidic residues" evidence="5">
    <location>
        <begin position="1503"/>
        <end position="1529"/>
    </location>
</feature>
<feature type="compositionally biased region" description="Polar residues" evidence="5">
    <location>
        <begin position="404"/>
        <end position="413"/>
    </location>
</feature>
<feature type="compositionally biased region" description="Basic and acidic residues" evidence="5">
    <location>
        <begin position="434"/>
        <end position="467"/>
    </location>
</feature>
<evidence type="ECO:0000256" key="5">
    <source>
        <dbReference type="SAM" id="MobiDB-lite"/>
    </source>
</evidence>
<keyword evidence="2 4" id="KW-0175">Coiled coil</keyword>
<dbReference type="RefSeq" id="XP_015280028.1">
    <property type="nucleotide sequence ID" value="XM_015424542.1"/>
</dbReference>
<feature type="region of interest" description="Disordered" evidence="5">
    <location>
        <begin position="1187"/>
        <end position="1206"/>
    </location>
</feature>
<feature type="coiled-coil region" evidence="4">
    <location>
        <begin position="108"/>
        <end position="203"/>
    </location>
</feature>
<dbReference type="PROSITE" id="PS51842">
    <property type="entry name" value="IF_ROD_2"/>
    <property type="match status" value="1"/>
</dbReference>
<dbReference type="GeneID" id="107121604"/>
<evidence type="ECO:0000256" key="3">
    <source>
        <dbReference type="RuleBase" id="RU000685"/>
    </source>
</evidence>
<dbReference type="InterPro" id="IPR039008">
    <property type="entry name" value="IF_rod_dom"/>
</dbReference>
<feature type="region of interest" description="Disordered" evidence="5">
    <location>
        <begin position="396"/>
        <end position="467"/>
    </location>
</feature>
<dbReference type="PROSITE" id="PS00226">
    <property type="entry name" value="IF_ROD_1"/>
    <property type="match status" value="1"/>
</dbReference>
<feature type="region of interest" description="Disordered" evidence="5">
    <location>
        <begin position="492"/>
        <end position="518"/>
    </location>
</feature>
<evidence type="ECO:0000313" key="7">
    <source>
        <dbReference type="Proteomes" id="UP000694871"/>
    </source>
</evidence>
<dbReference type="Proteomes" id="UP000694871">
    <property type="component" value="Unplaced"/>
</dbReference>
<dbReference type="Pfam" id="PF00038">
    <property type="entry name" value="Filament"/>
    <property type="match status" value="1"/>
</dbReference>
<accession>A0ABM1L241</accession>
<feature type="coiled-coil region" evidence="4">
    <location>
        <begin position="12"/>
        <end position="56"/>
    </location>
</feature>
<dbReference type="SUPFAM" id="SSF64593">
    <property type="entry name" value="Intermediate filament protein, coiled coil region"/>
    <property type="match status" value="2"/>
</dbReference>
<dbReference type="PANTHER" id="PTHR47136:SF1">
    <property type="entry name" value="SYNEMIN"/>
    <property type="match status" value="1"/>
</dbReference>
<feature type="region of interest" description="Disordered" evidence="5">
    <location>
        <begin position="1502"/>
        <end position="1534"/>
    </location>
</feature>
<gene>
    <name evidence="8" type="primary">SYNM</name>
</gene>
<reference evidence="8" key="1">
    <citation type="submission" date="2025-08" db="UniProtKB">
        <authorList>
            <consortium name="RefSeq"/>
        </authorList>
    </citation>
    <scope>IDENTIFICATION</scope>
</reference>
<dbReference type="SMART" id="SM01391">
    <property type="entry name" value="Filament"/>
    <property type="match status" value="1"/>
</dbReference>
<evidence type="ECO:0000256" key="1">
    <source>
        <dbReference type="ARBA" id="ARBA00022754"/>
    </source>
</evidence>
<feature type="compositionally biased region" description="Basic and acidic residues" evidence="5">
    <location>
        <begin position="414"/>
        <end position="423"/>
    </location>
</feature>
<evidence type="ECO:0000256" key="4">
    <source>
        <dbReference type="SAM" id="Coils"/>
    </source>
</evidence>
<evidence type="ECO:0000313" key="8">
    <source>
        <dbReference type="RefSeq" id="XP_015280028.1"/>
    </source>
</evidence>
<dbReference type="InterPro" id="IPR030634">
    <property type="entry name" value="SYNM"/>
</dbReference>
<dbReference type="PANTHER" id="PTHR47136">
    <property type="entry name" value="SYNEMIN"/>
    <property type="match status" value="1"/>
</dbReference>
<sequence>MQRSAWDEESELRELNGRLGDYVRRVRALEGENRRLAQELAALRGQERRAGRLEEDEEEVAELRLARPALPPPPPLARPGRRSRRALEEEEAAASCALVLSWSCEHSLERYEAELRALQELEGRLGREEADQLRARNLQSRRQVEELQRRGAELAALAERLEQERRAQGERHGAELAEYQMVVEALEEEKQFLTVSIAEYLKDYHELLQVKAGLSLEIATYRALLEGESSQWILMWEEEHGREVPQGVRNMLHEYSNRYAAYRQEKGKRAFPAIRNVDTRYKTPIANMSSSAVYSSQTKPGRIQTAAPGKTFRKDAVWLGSRPSAAIRKEATHRRAMTDRRQIRTFTPSSVMSRESEVWRRTLPETKKADTVITASFSKKSADVKKDTAVPSTFEDVRPRGVGVSTTSHSLHSISKETKHEGIQEGTDAQPNKQIREVKPTKEEKPSWLQERDEQERSGREATDSVRAKMEKKLTGVETTVNFQKKVEIKHGTEEGKHTRKESSISDSLKEARVAEDETPKNGKYVKWEERIRIDTSGKDLPSSIMMDKSSLFQQDRNVTTQSSDAVEIPIFSEGHNQGRLFKNDSTEIKLQDLKPAIGKPKDEAISEFLKNIPERESNQDRIHEERSPKMDTALTESIAENIVSDILKGFVQKSSDSGLPADTKFTFSEKKAAEDGKARTEVTVRTAVQQDLNSSDEFDLGRFLNKDAEGAGDAKGALSEAVLEDIVNASLTGREGQGKRTVKVEIVEEPLESAADERAELPTPFEVEEAEDTWPYTAEHLYYGGEGKASTSAAEDLKHQRPSVVVSHVEEVYEGDDVVDEEKYFVSTPEEHPLTHEKDDSSLYGQIHIEEESTIKYSWQDEFLQGAQKRVNEGMGSPERAYQVMGEEGNAFASKDEPQAEQVAHVESVVIEREIKIPHEFQASIKSLFSEGSKDPKHQLKEALETLEDSLPESVKHELSVLTKEGQADSSSLEVDIKKVEQTKKGGLVTIVAEVSLSETLDSDQFNTGYLGEGIAVERESPTRVSATYNFDERRKQESESYSDGRSKAGIIEASSTPWTTEAVSSSTKLSSSDGMKYRASEQMVSEGPVFKSSGLDDNSDLSCMQGSFDINRSVRQIVVGPTEIRRTEQVLREGPVSETLEFGTGGFEAGATASVSQSVQGFTHGPEEIQTTEEITYRWPVRGTVESIGPESPTRAQFSTDSRSSKHIMLGSKQIVEEIIFEKPASDLSPDDNSGTAETSRSIRHIRIDPKEARTQQVVYEGPFSGVVEHTSAGNSISADEMVRHIKVVQKEPPVTDQAIHEVSSPKMTEPSHGPDWLFKGGALGTNTTVRHIKLAPKESLTMEQIVFRGPISEQHLEFSESGQTFSSEGSVRHVTLGQKEVWGSEHVSYQGSVSESSGISSAGEDALEMEGPSEISRSVRHIRLGPAETHTEQIVFQGPISDKTPKVGVVALSPTDGPPESHSLGHIKIRPQETSLTFQMDITNVAGGGQGAKILLQDAKGAHPAEDTAKGSESDAESEQRSEKSAFDQTVQLQRMVDHRSVVSDEKKIALLYLNENEKEEEEEEDGPWF</sequence>